<comment type="caution">
    <text evidence="3">The sequence shown here is derived from an EMBL/GenBank/DDBJ whole genome shotgun (WGS) entry which is preliminary data.</text>
</comment>
<gene>
    <name evidence="3" type="ORF">BCR35DRAFT_351165</name>
</gene>
<dbReference type="PANTHER" id="PTHR31836">
    <property type="match status" value="1"/>
</dbReference>
<dbReference type="Gene3D" id="2.60.40.760">
    <property type="entry name" value="Expansin, cellulose-binding-like domain"/>
    <property type="match status" value="1"/>
</dbReference>
<dbReference type="InParanoid" id="A0A1Y2FVG1"/>
<reference evidence="3 4" key="1">
    <citation type="submission" date="2016-07" db="EMBL/GenBank/DDBJ databases">
        <title>Pervasive Adenine N6-methylation of Active Genes in Fungi.</title>
        <authorList>
            <consortium name="DOE Joint Genome Institute"/>
            <person name="Mondo S.J."/>
            <person name="Dannebaum R.O."/>
            <person name="Kuo R.C."/>
            <person name="Labutti K."/>
            <person name="Haridas S."/>
            <person name="Kuo A."/>
            <person name="Salamov A."/>
            <person name="Ahrendt S.R."/>
            <person name="Lipzen A."/>
            <person name="Sullivan W."/>
            <person name="Andreopoulos W.B."/>
            <person name="Clum A."/>
            <person name="Lindquist E."/>
            <person name="Daum C."/>
            <person name="Ramamoorthy G.K."/>
            <person name="Gryganskyi A."/>
            <person name="Culley D."/>
            <person name="Magnuson J.K."/>
            <person name="James T.Y."/>
            <person name="O'Malley M.A."/>
            <person name="Stajich J.E."/>
            <person name="Spatafora J.W."/>
            <person name="Visel A."/>
            <person name="Grigoriev I.V."/>
        </authorList>
    </citation>
    <scope>NUCLEOTIDE SEQUENCE [LARGE SCALE GENOMIC DNA]</scope>
    <source>
        <strain evidence="3 4">62-1032</strain>
    </source>
</reference>
<proteinExistence type="predicted"/>
<dbReference type="SUPFAM" id="SSF49590">
    <property type="entry name" value="PHL pollen allergen"/>
    <property type="match status" value="1"/>
</dbReference>
<dbReference type="AlphaFoldDB" id="A0A1Y2FVG1"/>
<organism evidence="3 4">
    <name type="scientific">Leucosporidium creatinivorum</name>
    <dbReference type="NCBI Taxonomy" id="106004"/>
    <lineage>
        <taxon>Eukaryota</taxon>
        <taxon>Fungi</taxon>
        <taxon>Dikarya</taxon>
        <taxon>Basidiomycota</taxon>
        <taxon>Pucciniomycotina</taxon>
        <taxon>Microbotryomycetes</taxon>
        <taxon>Leucosporidiales</taxon>
        <taxon>Leucosporidium</taxon>
    </lineage>
</organism>
<keyword evidence="4" id="KW-1185">Reference proteome</keyword>
<evidence type="ECO:0000256" key="2">
    <source>
        <dbReference type="SAM" id="SignalP"/>
    </source>
</evidence>
<sequence length="257" mass="26814">MRSPLLLLLALSLSSTLHAFASPSPTLFDLESLSLPSTSHTSASARRALFDLESTSASPHTGLSAFSKRASTKISSYSGPTKGHATFYGNDGSGGACLLPSRSDLKFVAFSGAKWDNSANCGACMRVTGPNGSSLDLSTSAFSKIAPTSKGKVDVSWKWISCVSAGLEKGGVSVVWKSGSSAYWMAIQIRGAAFPVQSVAIRAATSSSYTNLKRENYNYFSATSGAGAGPFVVLVRYQNGSKSIIKNVKLNSVIGDA</sequence>
<dbReference type="InterPro" id="IPR036749">
    <property type="entry name" value="Expansin_CBD_sf"/>
</dbReference>
<dbReference type="STRING" id="106004.A0A1Y2FVG1"/>
<feature type="chain" id="PRO_5012598604" evidence="2">
    <location>
        <begin position="20"/>
        <end position="257"/>
    </location>
</feature>
<dbReference type="Proteomes" id="UP000193467">
    <property type="component" value="Unassembled WGS sequence"/>
</dbReference>
<feature type="signal peptide" evidence="2">
    <location>
        <begin position="1"/>
        <end position="19"/>
    </location>
</feature>
<accession>A0A1Y2FVG1</accession>
<dbReference type="PANTHER" id="PTHR31836:SF21">
    <property type="entry name" value="EXPANSIN-LIKE PROTEIN 7"/>
    <property type="match status" value="1"/>
</dbReference>
<dbReference type="SUPFAM" id="SSF50685">
    <property type="entry name" value="Barwin-like endoglucanases"/>
    <property type="match status" value="1"/>
</dbReference>
<evidence type="ECO:0000313" key="4">
    <source>
        <dbReference type="Proteomes" id="UP000193467"/>
    </source>
</evidence>
<dbReference type="InterPro" id="IPR036908">
    <property type="entry name" value="RlpA-like_sf"/>
</dbReference>
<keyword evidence="1 2" id="KW-0732">Signal</keyword>
<dbReference type="OrthoDB" id="2538374at2759"/>
<dbReference type="InterPro" id="IPR051477">
    <property type="entry name" value="Expansin_CellWall"/>
</dbReference>
<dbReference type="Gene3D" id="2.40.40.10">
    <property type="entry name" value="RlpA-like domain"/>
    <property type="match status" value="1"/>
</dbReference>
<name>A0A1Y2FVG1_9BASI</name>
<evidence type="ECO:0000313" key="3">
    <source>
        <dbReference type="EMBL" id="ORY88013.1"/>
    </source>
</evidence>
<dbReference type="CDD" id="cd22272">
    <property type="entry name" value="DPBB_EXLX1-like"/>
    <property type="match status" value="1"/>
</dbReference>
<protein>
    <submittedName>
        <fullName evidence="3">RlpA-like double-psi beta-barrel-protein domain-containing protein-containing protein</fullName>
    </submittedName>
</protein>
<dbReference type="EMBL" id="MCGR01000012">
    <property type="protein sequence ID" value="ORY88013.1"/>
    <property type="molecule type" value="Genomic_DNA"/>
</dbReference>
<evidence type="ECO:0000256" key="1">
    <source>
        <dbReference type="ARBA" id="ARBA00022729"/>
    </source>
</evidence>